<evidence type="ECO:0000256" key="3">
    <source>
        <dbReference type="ARBA" id="ARBA00022705"/>
    </source>
</evidence>
<keyword evidence="3 13" id="KW-0235">DNA replication</keyword>
<feature type="domain" description="SF4 helicase" evidence="15">
    <location>
        <begin position="199"/>
        <end position="466"/>
    </location>
</feature>
<organism evidence="16 17">
    <name type="scientific">Desulfonauticus submarinus</name>
    <dbReference type="NCBI Taxonomy" id="206665"/>
    <lineage>
        <taxon>Bacteria</taxon>
        <taxon>Pseudomonadati</taxon>
        <taxon>Thermodesulfobacteriota</taxon>
        <taxon>Desulfovibrionia</taxon>
        <taxon>Desulfovibrionales</taxon>
        <taxon>Desulfonauticaceae</taxon>
        <taxon>Desulfonauticus</taxon>
    </lineage>
</organism>
<evidence type="ECO:0000256" key="11">
    <source>
        <dbReference type="ARBA" id="ARBA00048954"/>
    </source>
</evidence>
<dbReference type="CDD" id="cd00984">
    <property type="entry name" value="DnaB_C"/>
    <property type="match status" value="1"/>
</dbReference>
<dbReference type="EC" id="5.6.2.3" evidence="12 13"/>
<dbReference type="Pfam" id="PF03796">
    <property type="entry name" value="DnaB_C"/>
    <property type="match status" value="1"/>
</dbReference>
<dbReference type="PANTHER" id="PTHR30153:SF2">
    <property type="entry name" value="REPLICATIVE DNA HELICASE"/>
    <property type="match status" value="1"/>
</dbReference>
<keyword evidence="17" id="KW-1185">Reference proteome</keyword>
<keyword evidence="7 13" id="KW-0067">ATP-binding</keyword>
<dbReference type="OrthoDB" id="9773982at2"/>
<evidence type="ECO:0000256" key="9">
    <source>
        <dbReference type="ARBA" id="ARBA00023235"/>
    </source>
</evidence>
<evidence type="ECO:0000256" key="8">
    <source>
        <dbReference type="ARBA" id="ARBA00023125"/>
    </source>
</evidence>
<dbReference type="InterPro" id="IPR007693">
    <property type="entry name" value="DNA_helicase_DnaB-like_N"/>
</dbReference>
<dbReference type="PROSITE" id="PS51199">
    <property type="entry name" value="SF4_HELICASE"/>
    <property type="match status" value="1"/>
</dbReference>
<dbReference type="GO" id="GO:0005829">
    <property type="term" value="C:cytosol"/>
    <property type="evidence" value="ECO:0007669"/>
    <property type="project" value="TreeGrafter"/>
</dbReference>
<dbReference type="GO" id="GO:0006269">
    <property type="term" value="P:DNA replication, synthesis of primer"/>
    <property type="evidence" value="ECO:0007669"/>
    <property type="project" value="UniProtKB-UniRule"/>
</dbReference>
<dbReference type="GO" id="GO:0003677">
    <property type="term" value="F:DNA binding"/>
    <property type="evidence" value="ECO:0007669"/>
    <property type="project" value="UniProtKB-UniRule"/>
</dbReference>
<keyword evidence="5 13" id="KW-0378">Hydrolase</keyword>
<dbReference type="GO" id="GO:1990077">
    <property type="term" value="C:primosome complex"/>
    <property type="evidence" value="ECO:0007669"/>
    <property type="project" value="UniProtKB-UniRule"/>
</dbReference>
<evidence type="ECO:0000313" key="16">
    <source>
        <dbReference type="EMBL" id="SDN20444.1"/>
    </source>
</evidence>
<evidence type="ECO:0000259" key="15">
    <source>
        <dbReference type="PROSITE" id="PS51199"/>
    </source>
</evidence>
<accession>A0A1G9ZGS4</accession>
<keyword evidence="6 13" id="KW-0347">Helicase</keyword>
<keyword evidence="9" id="KW-0413">Isomerase</keyword>
<comment type="function">
    <text evidence="10 13">The main replicative DNA helicase, it participates in initiation and elongation during chromosome replication. Travels ahead of the DNA replisome, separating dsDNA into templates for DNA synthesis. A processive ATP-dependent 5'-3' DNA helicase it has DNA-dependent ATPase activity.</text>
</comment>
<dbReference type="EMBL" id="FNIN01000001">
    <property type="protein sequence ID" value="SDN20444.1"/>
    <property type="molecule type" value="Genomic_DNA"/>
</dbReference>
<comment type="similarity">
    <text evidence="1 13">Belongs to the helicase family. DnaB subfamily.</text>
</comment>
<evidence type="ECO:0000256" key="1">
    <source>
        <dbReference type="ARBA" id="ARBA00008428"/>
    </source>
</evidence>
<protein>
    <recommendedName>
        <fullName evidence="12 13">Replicative DNA helicase</fullName>
        <ecNumber evidence="12 13">5.6.2.3</ecNumber>
    </recommendedName>
</protein>
<keyword evidence="8 13" id="KW-0238">DNA-binding</keyword>
<dbReference type="GO" id="GO:0043139">
    <property type="term" value="F:5'-3' DNA helicase activity"/>
    <property type="evidence" value="ECO:0007669"/>
    <property type="project" value="UniProtKB-EC"/>
</dbReference>
<dbReference type="SUPFAM" id="SSF52540">
    <property type="entry name" value="P-loop containing nucleoside triphosphate hydrolases"/>
    <property type="match status" value="1"/>
</dbReference>
<dbReference type="Proteomes" id="UP000199602">
    <property type="component" value="Unassembled WGS sequence"/>
</dbReference>
<evidence type="ECO:0000256" key="6">
    <source>
        <dbReference type="ARBA" id="ARBA00022806"/>
    </source>
</evidence>
<keyword evidence="4 13" id="KW-0547">Nucleotide-binding</keyword>
<dbReference type="NCBIfam" id="NF004384">
    <property type="entry name" value="PRK05748.1"/>
    <property type="match status" value="1"/>
</dbReference>
<comment type="catalytic activity">
    <reaction evidence="11 13">
        <text>ATP + H2O = ADP + phosphate + H(+)</text>
        <dbReference type="Rhea" id="RHEA:13065"/>
        <dbReference type="ChEBI" id="CHEBI:15377"/>
        <dbReference type="ChEBI" id="CHEBI:15378"/>
        <dbReference type="ChEBI" id="CHEBI:30616"/>
        <dbReference type="ChEBI" id="CHEBI:43474"/>
        <dbReference type="ChEBI" id="CHEBI:456216"/>
        <dbReference type="EC" id="5.6.2.3"/>
    </reaction>
</comment>
<keyword evidence="2 13" id="KW-0639">Primosome</keyword>
<evidence type="ECO:0000256" key="14">
    <source>
        <dbReference type="SAM" id="MobiDB-lite"/>
    </source>
</evidence>
<dbReference type="SUPFAM" id="SSF48024">
    <property type="entry name" value="N-terminal domain of DnaB helicase"/>
    <property type="match status" value="1"/>
</dbReference>
<dbReference type="InterPro" id="IPR007694">
    <property type="entry name" value="DNA_helicase_DnaB-like_C"/>
</dbReference>
<dbReference type="InterPro" id="IPR007692">
    <property type="entry name" value="DNA_helicase_DnaB"/>
</dbReference>
<dbReference type="STRING" id="206665.SAMN04488516_10118"/>
<dbReference type="InterPro" id="IPR016136">
    <property type="entry name" value="DNA_helicase_N/primase_C"/>
</dbReference>
<feature type="region of interest" description="Disordered" evidence="14">
    <location>
        <begin position="1"/>
        <end position="29"/>
    </location>
</feature>
<dbReference type="FunFam" id="1.10.860.10:FF:000001">
    <property type="entry name" value="Replicative DNA helicase"/>
    <property type="match status" value="1"/>
</dbReference>
<proteinExistence type="inferred from homology"/>
<evidence type="ECO:0000256" key="12">
    <source>
        <dbReference type="NCBIfam" id="TIGR00665"/>
    </source>
</evidence>
<evidence type="ECO:0000256" key="5">
    <source>
        <dbReference type="ARBA" id="ARBA00022801"/>
    </source>
</evidence>
<dbReference type="GO" id="GO:0042802">
    <property type="term" value="F:identical protein binding"/>
    <property type="evidence" value="ECO:0007669"/>
    <property type="project" value="UniProtKB-ARBA"/>
</dbReference>
<dbReference type="AlphaFoldDB" id="A0A1G9ZGS4"/>
<dbReference type="Gene3D" id="3.40.50.300">
    <property type="entry name" value="P-loop containing nucleotide triphosphate hydrolases"/>
    <property type="match status" value="1"/>
</dbReference>
<dbReference type="Pfam" id="PF00772">
    <property type="entry name" value="DnaB"/>
    <property type="match status" value="1"/>
</dbReference>
<sequence>MEVSKPKKRVQKSKQRGKDIPPSQILGKTPPHSLEAEKAVLGGVFLSNNIFFSLVDLLVPEDFYYPAHQIIFSVFIELYRRSIPIDLVTVAEELEKKGKLEDIGGAVYLASLPESVAASANALFYAQIVKEKSLRRRLIETGTELISKGFEEEKDIDEIVDESEQKIFSLAESSIQPVFVSTKELSDRVFEQLQKRVERKELVTGVPTGYFQLDEMTAGFQPTDLIIIAGRPSMGKTAFALNVAMRAAVQAGVPVAIFSLEMSKEQLMMRMLCSWGKVDLRNMRTGFLSDEDFVRLTDAASALSSAPIFIDDTPALSTIEVRARSRRLKSEHGLGMVIVDYLQLMRASRGIDSREQEISEISRSLKALAKELEVPVVALSQLNRKVEERTDKRPKLSDLRESGAIEQDADLILFLYRDEVYNKKEDNPNRGKAEVIIGKQRNGPIGKVELAYLGKFTAFENLAAEPTPSEG</sequence>
<dbReference type="Gene3D" id="1.10.860.10">
    <property type="entry name" value="DNAb Helicase, Chain A"/>
    <property type="match status" value="1"/>
</dbReference>
<dbReference type="GO" id="GO:0016887">
    <property type="term" value="F:ATP hydrolysis activity"/>
    <property type="evidence" value="ECO:0007669"/>
    <property type="project" value="RHEA"/>
</dbReference>
<dbReference type="NCBIfam" id="TIGR00665">
    <property type="entry name" value="DnaB"/>
    <property type="match status" value="1"/>
</dbReference>
<evidence type="ECO:0000256" key="13">
    <source>
        <dbReference type="RuleBase" id="RU362085"/>
    </source>
</evidence>
<evidence type="ECO:0000256" key="10">
    <source>
        <dbReference type="ARBA" id="ARBA00044932"/>
    </source>
</evidence>
<evidence type="ECO:0000256" key="7">
    <source>
        <dbReference type="ARBA" id="ARBA00022840"/>
    </source>
</evidence>
<dbReference type="InterPro" id="IPR027417">
    <property type="entry name" value="P-loop_NTPase"/>
</dbReference>
<dbReference type="FunFam" id="3.40.50.300:FF:000076">
    <property type="entry name" value="Replicative DNA helicase"/>
    <property type="match status" value="1"/>
</dbReference>
<dbReference type="PANTHER" id="PTHR30153">
    <property type="entry name" value="REPLICATIVE DNA HELICASE DNAB"/>
    <property type="match status" value="1"/>
</dbReference>
<evidence type="ECO:0000256" key="4">
    <source>
        <dbReference type="ARBA" id="ARBA00022741"/>
    </source>
</evidence>
<evidence type="ECO:0000313" key="17">
    <source>
        <dbReference type="Proteomes" id="UP000199602"/>
    </source>
</evidence>
<dbReference type="InterPro" id="IPR036185">
    <property type="entry name" value="DNA_heli_DnaB-like_N_sf"/>
</dbReference>
<dbReference type="GO" id="GO:0005524">
    <property type="term" value="F:ATP binding"/>
    <property type="evidence" value="ECO:0007669"/>
    <property type="project" value="UniProtKB-UniRule"/>
</dbReference>
<reference evidence="16 17" key="1">
    <citation type="submission" date="2016-10" db="EMBL/GenBank/DDBJ databases">
        <authorList>
            <person name="de Groot N.N."/>
        </authorList>
    </citation>
    <scope>NUCLEOTIDE SEQUENCE [LARGE SCALE GENOMIC DNA]</scope>
    <source>
        <strain evidence="16 17">DSM 15269</strain>
    </source>
</reference>
<feature type="compositionally biased region" description="Basic residues" evidence="14">
    <location>
        <begin position="1"/>
        <end position="15"/>
    </location>
</feature>
<evidence type="ECO:0000256" key="2">
    <source>
        <dbReference type="ARBA" id="ARBA00022515"/>
    </source>
</evidence>
<gene>
    <name evidence="16" type="ORF">SAMN04488516_10118</name>
</gene>
<name>A0A1G9ZGS4_9BACT</name>
<dbReference type="RefSeq" id="WP_092061504.1">
    <property type="nucleotide sequence ID" value="NZ_FNIN01000001.1"/>
</dbReference>